<feature type="compositionally biased region" description="Polar residues" evidence="1">
    <location>
        <begin position="11"/>
        <end position="29"/>
    </location>
</feature>
<keyword evidence="4" id="KW-1185">Reference proteome</keyword>
<feature type="compositionally biased region" description="Basic and acidic residues" evidence="1">
    <location>
        <begin position="282"/>
        <end position="309"/>
    </location>
</feature>
<evidence type="ECO:0000313" key="4">
    <source>
        <dbReference type="Proteomes" id="UP000070412"/>
    </source>
</evidence>
<reference evidence="4" key="1">
    <citation type="journal article" date="2020" name="PLoS Negl. Trop. Dis.">
        <title>High-quality nuclear genome for Sarcoptes scabiei-A critical resource for a neglected parasite.</title>
        <authorList>
            <person name="Korhonen P.K."/>
            <person name="Gasser R.B."/>
            <person name="Ma G."/>
            <person name="Wang T."/>
            <person name="Stroehlein A.J."/>
            <person name="Young N.D."/>
            <person name="Ang C.S."/>
            <person name="Fernando D.D."/>
            <person name="Lu H.C."/>
            <person name="Taylor S."/>
            <person name="Reynolds S.L."/>
            <person name="Mofiz E."/>
            <person name="Najaraj S.H."/>
            <person name="Gowda H."/>
            <person name="Madugundu A."/>
            <person name="Renuse S."/>
            <person name="Holt D."/>
            <person name="Pandey A."/>
            <person name="Papenfuss A.T."/>
            <person name="Fischer K."/>
        </authorList>
    </citation>
    <scope>NUCLEOTIDE SEQUENCE [LARGE SCALE GENOMIC DNA]</scope>
</reference>
<accession>A0A834RHS2</accession>
<feature type="compositionally biased region" description="Low complexity" evidence="1">
    <location>
        <begin position="342"/>
        <end position="359"/>
    </location>
</feature>
<dbReference type="EMBL" id="WVUK01000042">
    <property type="protein sequence ID" value="KAF7496042.1"/>
    <property type="molecule type" value="Genomic_DNA"/>
</dbReference>
<feature type="compositionally biased region" description="Low complexity" evidence="1">
    <location>
        <begin position="166"/>
        <end position="187"/>
    </location>
</feature>
<protein>
    <submittedName>
        <fullName evidence="2 3">Uncharacterized protein</fullName>
    </submittedName>
</protein>
<evidence type="ECO:0000256" key="1">
    <source>
        <dbReference type="SAM" id="MobiDB-lite"/>
    </source>
</evidence>
<feature type="compositionally biased region" description="Low complexity" evidence="1">
    <location>
        <begin position="63"/>
        <end position="81"/>
    </location>
</feature>
<gene>
    <name evidence="2" type="ORF">SSS_310</name>
</gene>
<reference evidence="3" key="3">
    <citation type="submission" date="2022-06" db="UniProtKB">
        <authorList>
            <consortium name="EnsemblMetazoa"/>
        </authorList>
    </citation>
    <scope>IDENTIFICATION</scope>
</reference>
<dbReference type="AlphaFoldDB" id="A0A834RHS2"/>
<organism evidence="2">
    <name type="scientific">Sarcoptes scabiei</name>
    <name type="common">Itch mite</name>
    <name type="synonym">Acarus scabiei</name>
    <dbReference type="NCBI Taxonomy" id="52283"/>
    <lineage>
        <taxon>Eukaryota</taxon>
        <taxon>Metazoa</taxon>
        <taxon>Ecdysozoa</taxon>
        <taxon>Arthropoda</taxon>
        <taxon>Chelicerata</taxon>
        <taxon>Arachnida</taxon>
        <taxon>Acari</taxon>
        <taxon>Acariformes</taxon>
        <taxon>Sarcoptiformes</taxon>
        <taxon>Astigmata</taxon>
        <taxon>Psoroptidia</taxon>
        <taxon>Sarcoptoidea</taxon>
        <taxon>Sarcoptidae</taxon>
        <taxon>Sarcoptinae</taxon>
        <taxon>Sarcoptes</taxon>
    </lineage>
</organism>
<dbReference type="Proteomes" id="UP000070412">
    <property type="component" value="Unassembled WGS sequence"/>
</dbReference>
<evidence type="ECO:0000313" key="3">
    <source>
        <dbReference type="EnsemblMetazoa" id="KAF7496042.1"/>
    </source>
</evidence>
<name>A0A834RHS2_SARSC</name>
<sequence>MNEEARRFKGRSSSVSSPPTIAQSFLYTNHHQKHHDDRENLAIDSKSSITSDNSETSPLFLHSSTSTSTRINSKSNKNRSMSSISVDLIHSTFHKCLNLYHHRHHRHQSTSSASETSSLSPIARRRRFFSSTTSSIANERRSSISFEQDYLASVPNRNHNDLNRRSSSTAAASASSSSSSSSATLSTTTISAPKSIEIGPILEQRSSLISLASSAKMDNAKDRHRFNSNNPIDSRPMSTDPNTNLNRNKNDVTKSNNNFFSKPKLPPRPASAVAGGGNVLHSKTDTKFSNKLDHLDRCDSKSKPFRTEKICSSSKSSQSFISSQQTLRADQRPYSVPPKLLSSSPSSSSPSPSPSSSSPSPSPSTKMTPVITNFLLSTSSSTLTTTMVKTLTDCCLRQQQQQQQSKNQKSGSEIKLKITKKKKKFTKSNVRNDFVD</sequence>
<feature type="region of interest" description="Disordered" evidence="1">
    <location>
        <begin position="155"/>
        <end position="187"/>
    </location>
</feature>
<proteinExistence type="predicted"/>
<feature type="compositionally biased region" description="Polar residues" evidence="1">
    <location>
        <begin position="45"/>
        <end position="57"/>
    </location>
</feature>
<feature type="region of interest" description="Disordered" evidence="1">
    <location>
        <begin position="219"/>
        <end position="368"/>
    </location>
</feature>
<reference evidence="2" key="2">
    <citation type="submission" date="2020-01" db="EMBL/GenBank/DDBJ databases">
        <authorList>
            <person name="Korhonen P.K.K."/>
            <person name="Guangxu M.G."/>
            <person name="Wang T.W."/>
            <person name="Stroehlein A.J.S."/>
            <person name="Young N.D."/>
            <person name="Ang C.-S.A."/>
            <person name="Fernando D.W.F."/>
            <person name="Lu H.L."/>
            <person name="Taylor S.T."/>
            <person name="Ehtesham M.E.M."/>
            <person name="Najaraj S.H.N."/>
            <person name="Harsha G.H.G."/>
            <person name="Madugundu A.M."/>
            <person name="Renuse S.R."/>
            <person name="Holt D.H."/>
            <person name="Pandey A.P."/>
            <person name="Papenfuss A.P."/>
            <person name="Gasser R.B.G."/>
            <person name="Fischer K.F."/>
        </authorList>
    </citation>
    <scope>NUCLEOTIDE SEQUENCE</scope>
    <source>
        <strain evidence="2">SSS_KF_BRIS2020</strain>
    </source>
</reference>
<evidence type="ECO:0000313" key="2">
    <source>
        <dbReference type="EMBL" id="KAF7496042.1"/>
    </source>
</evidence>
<feature type="compositionally biased region" description="Polar residues" evidence="1">
    <location>
        <begin position="227"/>
        <end position="260"/>
    </location>
</feature>
<feature type="region of interest" description="Disordered" evidence="1">
    <location>
        <begin position="1"/>
        <end position="81"/>
    </location>
</feature>
<dbReference type="EnsemblMetazoa" id="SSS_310s_mrna">
    <property type="protein sequence ID" value="KAF7496042.1"/>
    <property type="gene ID" value="SSS_310"/>
</dbReference>
<feature type="compositionally biased region" description="Low complexity" evidence="1">
    <location>
        <begin position="312"/>
        <end position="325"/>
    </location>
</feature>